<dbReference type="SUPFAM" id="SSF55550">
    <property type="entry name" value="SH2 domain"/>
    <property type="match status" value="1"/>
</dbReference>
<dbReference type="InterPro" id="IPR000980">
    <property type="entry name" value="SH2"/>
</dbReference>
<dbReference type="Pfam" id="PF00531">
    <property type="entry name" value="Death"/>
    <property type="match status" value="1"/>
</dbReference>
<keyword evidence="1" id="KW-0727">SH2 domain</keyword>
<dbReference type="Pfam" id="PF00017">
    <property type="entry name" value="SH2"/>
    <property type="match status" value="1"/>
</dbReference>
<sequence>MDPNDRRIQRSWSGSSSYSQVSSQREASGRNDTRVKVEFLLSQLPSRVKDFNFEVQREFSRSLDDLKENGDDWRIVASRLGFSNIIPQLEHRSQPTIDLLRQCTETTCGQLLEILVDVNRRDVLDDLVKFCNERNTDTIPLQHLGSSPTQESDFGRSTSSGLSWPLQDSGCESISIGGPKAQESEEKEEDFLSDESKKFWLQIPGAYERKSWKEFYQAAKNACPIEMQQGNVQKFLSKLLNIEFATDKIGLDQFLELVALFGPFKPGPEGCLQKMSDLMRYSISVRDGTKESWFAGRMNETESADRLTDQAPGYYLLRISSSRAHQGVFVLAVKTKDNGVVQIQIERDLQNGNLLIADRKFKDLRSVVDALRRDVLLENCKQLIINPCPGLPLNAVFTGYVDAGARQGGRGRGKPRK</sequence>
<dbReference type="InterPro" id="IPR011029">
    <property type="entry name" value="DEATH-like_dom_sf"/>
</dbReference>
<organism evidence="4 5">
    <name type="scientific">Stylophora pistillata</name>
    <name type="common">Smooth cauliflower coral</name>
    <dbReference type="NCBI Taxonomy" id="50429"/>
    <lineage>
        <taxon>Eukaryota</taxon>
        <taxon>Metazoa</taxon>
        <taxon>Cnidaria</taxon>
        <taxon>Anthozoa</taxon>
        <taxon>Hexacorallia</taxon>
        <taxon>Scleractinia</taxon>
        <taxon>Astrocoeniina</taxon>
        <taxon>Pocilloporidae</taxon>
        <taxon>Stylophora</taxon>
    </lineage>
</organism>
<accession>A0A2B4S9L8</accession>
<dbReference type="Gene3D" id="3.30.505.10">
    <property type="entry name" value="SH2 domain"/>
    <property type="match status" value="1"/>
</dbReference>
<dbReference type="InterPro" id="IPR000488">
    <property type="entry name" value="Death_dom"/>
</dbReference>
<dbReference type="Proteomes" id="UP000225706">
    <property type="component" value="Unassembled WGS sequence"/>
</dbReference>
<dbReference type="AlphaFoldDB" id="A0A2B4S9L8"/>
<feature type="region of interest" description="Disordered" evidence="2">
    <location>
        <begin position="1"/>
        <end position="29"/>
    </location>
</feature>
<comment type="caution">
    <text evidence="4">The sequence shown here is derived from an EMBL/GenBank/DDBJ whole genome shotgun (WGS) entry which is preliminary data.</text>
</comment>
<evidence type="ECO:0000259" key="3">
    <source>
        <dbReference type="PROSITE" id="PS50001"/>
    </source>
</evidence>
<feature type="region of interest" description="Disordered" evidence="2">
    <location>
        <begin position="141"/>
        <end position="167"/>
    </location>
</feature>
<dbReference type="Gene3D" id="1.10.533.10">
    <property type="entry name" value="Death Domain, Fas"/>
    <property type="match status" value="1"/>
</dbReference>
<proteinExistence type="predicted"/>
<dbReference type="EMBL" id="LSMT01000156">
    <property type="protein sequence ID" value="PFX25232.1"/>
    <property type="molecule type" value="Genomic_DNA"/>
</dbReference>
<keyword evidence="5" id="KW-1185">Reference proteome</keyword>
<dbReference type="PROSITE" id="PS50001">
    <property type="entry name" value="SH2"/>
    <property type="match status" value="1"/>
</dbReference>
<dbReference type="SUPFAM" id="SSF47986">
    <property type="entry name" value="DEATH domain"/>
    <property type="match status" value="1"/>
</dbReference>
<feature type="compositionally biased region" description="Low complexity" evidence="2">
    <location>
        <begin position="10"/>
        <end position="26"/>
    </location>
</feature>
<feature type="compositionally biased region" description="Polar residues" evidence="2">
    <location>
        <begin position="144"/>
        <end position="162"/>
    </location>
</feature>
<reference evidence="5" key="1">
    <citation type="journal article" date="2017" name="bioRxiv">
        <title>Comparative analysis of the genomes of Stylophora pistillata and Acropora digitifera provides evidence for extensive differences between species of corals.</title>
        <authorList>
            <person name="Voolstra C.R."/>
            <person name="Li Y."/>
            <person name="Liew Y.J."/>
            <person name="Baumgarten S."/>
            <person name="Zoccola D."/>
            <person name="Flot J.-F."/>
            <person name="Tambutte S."/>
            <person name="Allemand D."/>
            <person name="Aranda M."/>
        </authorList>
    </citation>
    <scope>NUCLEOTIDE SEQUENCE [LARGE SCALE GENOMIC DNA]</scope>
</reference>
<dbReference type="GO" id="GO:0007165">
    <property type="term" value="P:signal transduction"/>
    <property type="evidence" value="ECO:0007669"/>
    <property type="project" value="InterPro"/>
</dbReference>
<dbReference type="SMART" id="SM00252">
    <property type="entry name" value="SH2"/>
    <property type="match status" value="1"/>
</dbReference>
<evidence type="ECO:0000313" key="4">
    <source>
        <dbReference type="EMBL" id="PFX25232.1"/>
    </source>
</evidence>
<dbReference type="OrthoDB" id="5974457at2759"/>
<dbReference type="CDD" id="cd00173">
    <property type="entry name" value="SH2"/>
    <property type="match status" value="1"/>
</dbReference>
<dbReference type="InterPro" id="IPR036860">
    <property type="entry name" value="SH2_dom_sf"/>
</dbReference>
<gene>
    <name evidence="4" type="primary">Vav</name>
    <name evidence="4" type="ORF">AWC38_SpisGene10140</name>
</gene>
<name>A0A2B4S9L8_STYPI</name>
<feature type="domain" description="SH2" evidence="3">
    <location>
        <begin position="293"/>
        <end position="388"/>
    </location>
</feature>
<dbReference type="STRING" id="50429.A0A2B4S9L8"/>
<evidence type="ECO:0000256" key="2">
    <source>
        <dbReference type="SAM" id="MobiDB-lite"/>
    </source>
</evidence>
<evidence type="ECO:0000313" key="5">
    <source>
        <dbReference type="Proteomes" id="UP000225706"/>
    </source>
</evidence>
<evidence type="ECO:0000256" key="1">
    <source>
        <dbReference type="PROSITE-ProRule" id="PRU00191"/>
    </source>
</evidence>
<protein>
    <submittedName>
        <fullName evidence="4">Protein vav</fullName>
    </submittedName>
</protein>